<evidence type="ECO:0000313" key="2">
    <source>
        <dbReference type="EMBL" id="MBE0384445.1"/>
    </source>
</evidence>
<dbReference type="RefSeq" id="WP_104643937.1">
    <property type="nucleotide sequence ID" value="NZ_AQGW01000025.1"/>
</dbReference>
<sequence length="188" mass="21486">MIKHLLKLAFAGLLFAHTSSFAEIQITEEMKSFTDKANKVEQWQLGTTKRFDTFEQFFLNAGGDAYYQTGYIFDIESEHWLSYEEAIKVAPDLNGVLSQQQLNINITTEELLAYTNIQVPANAHYVYLYFDTPTDPKDGTYLYSEGGAFTKLLIEANKRRKSAALTLQKHATIPWYLIEIPLIGFNPQ</sequence>
<accession>A0A2K4XER4</accession>
<dbReference type="EMBL" id="LT965929">
    <property type="protein sequence ID" value="SOU42828.1"/>
    <property type="molecule type" value="Genomic_DNA"/>
</dbReference>
<dbReference type="OrthoDB" id="6409619at2"/>
<evidence type="ECO:0000313" key="5">
    <source>
        <dbReference type="Proteomes" id="UP000615003"/>
    </source>
</evidence>
<dbReference type="GeneID" id="93665537"/>
<proteinExistence type="predicted"/>
<dbReference type="EMBL" id="AQGW01000025">
    <property type="protein sequence ID" value="MBE0384445.1"/>
    <property type="molecule type" value="Genomic_DNA"/>
</dbReference>
<evidence type="ECO:0000313" key="3">
    <source>
        <dbReference type="EMBL" id="SOU42828.1"/>
    </source>
</evidence>
<name>A0A2K4XER4_PSEVC</name>
<reference evidence="3 4" key="2">
    <citation type="submission" date="2017-11" db="EMBL/GenBank/DDBJ databases">
        <authorList>
            <person name="Han C.G."/>
        </authorList>
    </citation>
    <scope>NUCLEOTIDE SEQUENCE [LARGE SCALE GENOMIC DNA]</scope>
    <source>
        <strain evidence="4">ATCC 43555</strain>
        <strain evidence="3">ATCC43555</strain>
    </source>
</reference>
<evidence type="ECO:0000313" key="4">
    <source>
        <dbReference type="Proteomes" id="UP000238288"/>
    </source>
</evidence>
<keyword evidence="1" id="KW-0732">Signal</keyword>
<dbReference type="Proteomes" id="UP000615003">
    <property type="component" value="Unassembled WGS sequence"/>
</dbReference>
<feature type="chain" id="PRO_5014446973" evidence="1">
    <location>
        <begin position="23"/>
        <end position="188"/>
    </location>
</feature>
<keyword evidence="5" id="KW-1185">Reference proteome</keyword>
<dbReference type="Proteomes" id="UP000238288">
    <property type="component" value="Chromosome PCAR9b"/>
</dbReference>
<gene>
    <name evidence="3" type="ORF">PCAR9_B0355</name>
    <name evidence="2" type="ORF">PCARR_b0420</name>
</gene>
<feature type="signal peptide" evidence="1">
    <location>
        <begin position="1"/>
        <end position="22"/>
    </location>
</feature>
<organism evidence="3 4">
    <name type="scientific">Pseudoalteromonas carrageenovora IAM 12662</name>
    <dbReference type="NCBI Taxonomy" id="1314868"/>
    <lineage>
        <taxon>Bacteria</taxon>
        <taxon>Pseudomonadati</taxon>
        <taxon>Pseudomonadota</taxon>
        <taxon>Gammaproteobacteria</taxon>
        <taxon>Alteromonadales</taxon>
        <taxon>Pseudoalteromonadaceae</taxon>
        <taxon>Pseudoalteromonas</taxon>
    </lineage>
</organism>
<reference evidence="2 5" key="1">
    <citation type="submission" date="2015-06" db="EMBL/GenBank/DDBJ databases">
        <title>Genome sequence of Pseudoalteromonas carrageenovora.</title>
        <authorList>
            <person name="Xie B.-B."/>
            <person name="Rong J.-C."/>
            <person name="Qin Q.-L."/>
            <person name="Zhang Y.-Z."/>
        </authorList>
    </citation>
    <scope>NUCLEOTIDE SEQUENCE [LARGE SCALE GENOMIC DNA]</scope>
    <source>
        <strain evidence="2 5">IAM 12662</strain>
    </source>
</reference>
<dbReference type="AlphaFoldDB" id="A0A2K4XER4"/>
<evidence type="ECO:0000256" key="1">
    <source>
        <dbReference type="SAM" id="SignalP"/>
    </source>
</evidence>
<protein>
    <submittedName>
        <fullName evidence="3">Uncharacterized protein</fullName>
    </submittedName>
</protein>